<sequence length="327" mass="37184">MIKKRTAKNVSLRAKEDASTIQPAATAASSLNSVESSDQNNQQEEQTNENTTSASITTGEPEQITSSERLEEDGDNINETLEKTILKQKLRSRPKGMQANLKTGDLFDLDKIKNSSVQRKKEKLNILQGGTQGGLVDRNSGDWIAMKLANMEKAKIMGSTSQLAMDMAFTEAELSEQDKRLFEFIKERMKEQGYSYDQIVNNDDEDEGIEKAKKKISVDINELLEKEKNLYKLPDELKVEKIDISSLTRRKDNANKEAKPLTEEERQKLLSGAILEVPLSTAAKVENIRETNEKVKELEDNNKRKYHQTASDEYVFTQYKKKYAHKR</sequence>
<dbReference type="GeneID" id="8857972"/>
<feature type="region of interest" description="Disordered" evidence="2">
    <location>
        <begin position="1"/>
        <end position="77"/>
    </location>
</feature>
<feature type="compositionally biased region" description="Polar residues" evidence="2">
    <location>
        <begin position="19"/>
        <end position="38"/>
    </location>
</feature>
<gene>
    <name evidence="3" type="ORF">NAEGRDRAFT_74161</name>
</gene>
<dbReference type="OrthoDB" id="10390566at2759"/>
<evidence type="ECO:0000313" key="4">
    <source>
        <dbReference type="Proteomes" id="UP000006671"/>
    </source>
</evidence>
<dbReference type="EMBL" id="GG738911">
    <property type="protein sequence ID" value="EFC38077.1"/>
    <property type="molecule type" value="Genomic_DNA"/>
</dbReference>
<dbReference type="InParanoid" id="D2VYL3"/>
<dbReference type="VEuPathDB" id="AmoebaDB:NAEGRDRAFT_74161"/>
<dbReference type="OMA" id="WIAMKLA"/>
<feature type="compositionally biased region" description="Low complexity" evidence="2">
    <location>
        <begin position="39"/>
        <end position="52"/>
    </location>
</feature>
<evidence type="ECO:0000256" key="1">
    <source>
        <dbReference type="SAM" id="Coils"/>
    </source>
</evidence>
<dbReference type="AlphaFoldDB" id="D2VYL3"/>
<protein>
    <submittedName>
        <fullName evidence="3">Predicted protein</fullName>
    </submittedName>
</protein>
<feature type="coiled-coil region" evidence="1">
    <location>
        <begin position="237"/>
        <end position="308"/>
    </location>
</feature>
<dbReference type="InterPro" id="IPR010756">
    <property type="entry name" value="Tls1-like"/>
</dbReference>
<keyword evidence="1" id="KW-0175">Coiled coil</keyword>
<reference evidence="3 4" key="1">
    <citation type="journal article" date="2010" name="Cell">
        <title>The genome of Naegleria gruberi illuminates early eukaryotic versatility.</title>
        <authorList>
            <person name="Fritz-Laylin L.K."/>
            <person name="Prochnik S.E."/>
            <person name="Ginger M.L."/>
            <person name="Dacks J.B."/>
            <person name="Carpenter M.L."/>
            <person name="Field M.C."/>
            <person name="Kuo A."/>
            <person name="Paredez A."/>
            <person name="Chapman J."/>
            <person name="Pham J."/>
            <person name="Shu S."/>
            <person name="Neupane R."/>
            <person name="Cipriano M."/>
            <person name="Mancuso J."/>
            <person name="Tu H."/>
            <person name="Salamov A."/>
            <person name="Lindquist E."/>
            <person name="Shapiro H."/>
            <person name="Lucas S."/>
            <person name="Grigoriev I.V."/>
            <person name="Cande W.Z."/>
            <person name="Fulton C."/>
            <person name="Rokhsar D.S."/>
            <person name="Dawson S.C."/>
        </authorList>
    </citation>
    <scope>NUCLEOTIDE SEQUENCE [LARGE SCALE GENOMIC DNA]</scope>
    <source>
        <strain evidence="3 4">NEG-M</strain>
    </source>
</reference>
<dbReference type="Pfam" id="PF07052">
    <property type="entry name" value="Hep_59"/>
    <property type="match status" value="1"/>
</dbReference>
<evidence type="ECO:0000313" key="3">
    <source>
        <dbReference type="EMBL" id="EFC38077.1"/>
    </source>
</evidence>
<keyword evidence="4" id="KW-1185">Reference proteome</keyword>
<organism evidence="4">
    <name type="scientific">Naegleria gruberi</name>
    <name type="common">Amoeba</name>
    <dbReference type="NCBI Taxonomy" id="5762"/>
    <lineage>
        <taxon>Eukaryota</taxon>
        <taxon>Discoba</taxon>
        <taxon>Heterolobosea</taxon>
        <taxon>Tetramitia</taxon>
        <taxon>Eutetramitia</taxon>
        <taxon>Vahlkampfiidae</taxon>
        <taxon>Naegleria</taxon>
    </lineage>
</organism>
<evidence type="ECO:0000256" key="2">
    <source>
        <dbReference type="SAM" id="MobiDB-lite"/>
    </source>
</evidence>
<proteinExistence type="predicted"/>
<accession>D2VYL3</accession>
<name>D2VYL3_NAEGR</name>
<feature type="compositionally biased region" description="Polar residues" evidence="2">
    <location>
        <begin position="53"/>
        <end position="67"/>
    </location>
</feature>
<dbReference type="Proteomes" id="UP000006671">
    <property type="component" value="Unassembled WGS sequence"/>
</dbReference>
<dbReference type="KEGG" id="ngr:NAEGRDRAFT_74161"/>
<dbReference type="RefSeq" id="XP_002670821.1">
    <property type="nucleotide sequence ID" value="XM_002670775.1"/>
</dbReference>